<feature type="region of interest" description="Disordered" evidence="7">
    <location>
        <begin position="321"/>
        <end position="369"/>
    </location>
</feature>
<evidence type="ECO:0000256" key="2">
    <source>
        <dbReference type="ARBA" id="ARBA00022602"/>
    </source>
</evidence>
<dbReference type="AlphaFoldDB" id="V5EZU5"/>
<accession>V5EZU5</accession>
<protein>
    <recommendedName>
        <fullName evidence="6">Geranylgeranyl transferase type-2 subunit alpha</fullName>
        <ecNumber evidence="6">2.5.1.60</ecNumber>
    </recommendedName>
    <alternativeName>
        <fullName evidence="6">Geranylgeranyl transferase type II subunit alpha</fullName>
    </alternativeName>
</protein>
<dbReference type="STRING" id="1365824.V5EZU5"/>
<dbReference type="InterPro" id="IPR002088">
    <property type="entry name" value="Prenyl_trans_a"/>
</dbReference>
<reference evidence="9" key="1">
    <citation type="journal article" date="2013" name="Genome Announc.">
        <title>Draft genome sequence of Pseudozyma brasiliensis sp. nov. strain GHG001, a high producer of endo-1,4-xylanase isolated from an insect pest of sugarcane.</title>
        <authorList>
            <person name="Oliveira J.V.D.C."/>
            <person name="dos Santos R.A.C."/>
            <person name="Borges T.A."/>
            <person name="Riano-Pachon D.M."/>
            <person name="Goldman G.H."/>
        </authorList>
    </citation>
    <scope>NUCLEOTIDE SEQUENCE [LARGE SCALE GENOMIC DNA]</scope>
    <source>
        <strain evidence="9">GHG001</strain>
    </source>
</reference>
<dbReference type="PROSITE" id="PS51147">
    <property type="entry name" value="PFTA"/>
    <property type="match status" value="5"/>
</dbReference>
<dbReference type="RefSeq" id="XP_016293428.1">
    <property type="nucleotide sequence ID" value="XM_016435059.1"/>
</dbReference>
<sequence length="450" mass="51298">MHGVKRTPKSSTSAEARAARKAKEAAKLSAYLEIESTFFTYKRERRHDQTALEHTTKLLTLNPELYTVWNFRREVLLALFGGSAEGQVKKDVFADLRNPSQNQQGAKQPEEEDASRTHLRQNLLEDDLLLTEHALRAHPKVYWIWNHRMWCLSHHPSASVWERELSLVAKMLDLDPRNFHGWNCRRAIIQHLALSVLSSDPSTASFAARQPVFPTLLSDPLLQSHPAVKEGLLGLAERELAYTLRKIESNFSNFSAWHQRSKLLPHMWTARQLSTEQVDGEVDKELELVKQAMYTDPGDQSVWFYHRWLVEGLFEPMVHRTEGEGSRAKGEAATGEDGRVRVAKSEAGTTGGKSANAQPGQSQERRKSRQLTVLREEIGVIEELFELEPESKWCAISLAHYQMLLAGLQGDTKDSAEAKGKAKRLLEELIELDPDREQRYRDLLEGKAYF</sequence>
<dbReference type="GO" id="GO:0004663">
    <property type="term" value="F:Rab geranylgeranyltransferase activity"/>
    <property type="evidence" value="ECO:0007669"/>
    <property type="project" value="UniProtKB-UniRule"/>
</dbReference>
<keyword evidence="9" id="KW-1185">Reference proteome</keyword>
<dbReference type="GO" id="GO:0005968">
    <property type="term" value="C:Rab-protein geranylgeranyltransferase complex"/>
    <property type="evidence" value="ECO:0007669"/>
    <property type="project" value="TreeGrafter"/>
</dbReference>
<dbReference type="GO" id="GO:0097354">
    <property type="term" value="P:prenylation"/>
    <property type="evidence" value="ECO:0007669"/>
    <property type="project" value="UniProtKB-UniRule"/>
</dbReference>
<dbReference type="eggNOG" id="KOG0529">
    <property type="taxonomic scope" value="Eukaryota"/>
</dbReference>
<keyword evidence="2 6" id="KW-0637">Prenyltransferase</keyword>
<keyword evidence="4" id="KW-0677">Repeat</keyword>
<comment type="similarity">
    <text evidence="1 6">Belongs to the protein prenyltransferase subunit alpha family.</text>
</comment>
<dbReference type="PANTHER" id="PTHR11129:SF2">
    <property type="entry name" value="GERANYLGERANYL TRANSFERASE TYPE-2 SUBUNIT ALPHA"/>
    <property type="match status" value="1"/>
</dbReference>
<evidence type="ECO:0000256" key="3">
    <source>
        <dbReference type="ARBA" id="ARBA00022679"/>
    </source>
</evidence>
<feature type="compositionally biased region" description="Polar residues" evidence="7">
    <location>
        <begin position="352"/>
        <end position="362"/>
    </location>
</feature>
<evidence type="ECO:0000256" key="7">
    <source>
        <dbReference type="SAM" id="MobiDB-lite"/>
    </source>
</evidence>
<organism evidence="8 9">
    <name type="scientific">Kalmanozyma brasiliensis (strain GHG001)</name>
    <name type="common">Yeast</name>
    <name type="synonym">Pseudozyma brasiliensis</name>
    <dbReference type="NCBI Taxonomy" id="1365824"/>
    <lineage>
        <taxon>Eukaryota</taxon>
        <taxon>Fungi</taxon>
        <taxon>Dikarya</taxon>
        <taxon>Basidiomycota</taxon>
        <taxon>Ustilaginomycotina</taxon>
        <taxon>Ustilaginomycetes</taxon>
        <taxon>Ustilaginales</taxon>
        <taxon>Ustilaginaceae</taxon>
        <taxon>Kalmanozyma</taxon>
    </lineage>
</organism>
<keyword evidence="3 6" id="KW-0808">Transferase</keyword>
<evidence type="ECO:0000256" key="6">
    <source>
        <dbReference type="RuleBase" id="RU367120"/>
    </source>
</evidence>
<dbReference type="OMA" id="MAPNLSQ"/>
<feature type="compositionally biased region" description="Basic and acidic residues" evidence="7">
    <location>
        <begin position="321"/>
        <end position="344"/>
    </location>
</feature>
<gene>
    <name evidence="8" type="ORF">PSEUBRA_SCAF16g05269</name>
</gene>
<proteinExistence type="inferred from homology"/>
<dbReference type="PANTHER" id="PTHR11129">
    <property type="entry name" value="PROTEIN FARNESYLTRANSFERASE ALPHA SUBUNIT/RAB GERANYLGERANYL TRANSFERASE ALPHA SUBUNIT"/>
    <property type="match status" value="1"/>
</dbReference>
<name>V5EZU5_KALBG</name>
<dbReference type="SUPFAM" id="SSF48439">
    <property type="entry name" value="Protein prenylyltransferase"/>
    <property type="match status" value="1"/>
</dbReference>
<dbReference type="EC" id="2.5.1.60" evidence="6"/>
<dbReference type="Gene3D" id="1.25.40.120">
    <property type="entry name" value="Protein prenylyltransferase"/>
    <property type="match status" value="2"/>
</dbReference>
<evidence type="ECO:0000313" key="8">
    <source>
        <dbReference type="EMBL" id="EST08439.1"/>
    </source>
</evidence>
<dbReference type="EMBL" id="KI545858">
    <property type="protein sequence ID" value="EST08439.1"/>
    <property type="molecule type" value="Genomic_DNA"/>
</dbReference>
<evidence type="ECO:0000256" key="4">
    <source>
        <dbReference type="ARBA" id="ARBA00022737"/>
    </source>
</evidence>
<evidence type="ECO:0000313" key="9">
    <source>
        <dbReference type="Proteomes" id="UP000019377"/>
    </source>
</evidence>
<dbReference type="Proteomes" id="UP000019377">
    <property type="component" value="Unassembled WGS sequence"/>
</dbReference>
<evidence type="ECO:0000256" key="5">
    <source>
        <dbReference type="ARBA" id="ARBA00047658"/>
    </source>
</evidence>
<dbReference type="OrthoDB" id="1658at2759"/>
<dbReference type="HOGENOM" id="CLU_031996_3_2_1"/>
<comment type="catalytic activity">
    <reaction evidence="5 6">
        <text>geranylgeranyl diphosphate + L-cysteinyl-[protein] = S-geranylgeranyl-L-cysteinyl-[protein] + diphosphate</text>
        <dbReference type="Rhea" id="RHEA:21240"/>
        <dbReference type="Rhea" id="RHEA-COMP:10131"/>
        <dbReference type="Rhea" id="RHEA-COMP:11537"/>
        <dbReference type="ChEBI" id="CHEBI:29950"/>
        <dbReference type="ChEBI" id="CHEBI:33019"/>
        <dbReference type="ChEBI" id="CHEBI:57533"/>
        <dbReference type="ChEBI" id="CHEBI:86021"/>
        <dbReference type="EC" id="2.5.1.60"/>
    </reaction>
</comment>
<dbReference type="Pfam" id="PF01239">
    <property type="entry name" value="PPTA"/>
    <property type="match status" value="5"/>
</dbReference>
<comment type="function">
    <text evidence="6">Catalyzes the transfer of a geranyl-geranyl moiety from geranyl-geranyl pyrophosphate to cysteines occuring in specific C-terminal amino acid sequences.</text>
</comment>
<evidence type="ECO:0000256" key="1">
    <source>
        <dbReference type="ARBA" id="ARBA00006734"/>
    </source>
</evidence>
<dbReference type="GeneID" id="27417676"/>